<evidence type="ECO:0000313" key="2">
    <source>
        <dbReference type="EMBL" id="KAJ9602254.1"/>
    </source>
</evidence>
<name>A0AA39CBD4_9EURO</name>
<dbReference type="AlphaFoldDB" id="A0AA39CBD4"/>
<reference evidence="2" key="1">
    <citation type="submission" date="2022-10" db="EMBL/GenBank/DDBJ databases">
        <title>Culturing micro-colonial fungi from biological soil crusts in the Mojave desert and describing Neophaeococcomyces mojavensis, and introducing the new genera and species Taxawa tesnikishii.</title>
        <authorList>
            <person name="Kurbessoian T."/>
            <person name="Stajich J.E."/>
        </authorList>
    </citation>
    <scope>NUCLEOTIDE SEQUENCE</scope>
    <source>
        <strain evidence="2">TK_41</strain>
    </source>
</reference>
<dbReference type="Proteomes" id="UP001172673">
    <property type="component" value="Unassembled WGS sequence"/>
</dbReference>
<accession>A0AA39CBD4</accession>
<proteinExistence type="predicted"/>
<feature type="region of interest" description="Disordered" evidence="1">
    <location>
        <begin position="23"/>
        <end position="42"/>
    </location>
</feature>
<keyword evidence="3" id="KW-1185">Reference proteome</keyword>
<evidence type="ECO:0000313" key="3">
    <source>
        <dbReference type="Proteomes" id="UP001172673"/>
    </source>
</evidence>
<gene>
    <name evidence="2" type="ORF">H2200_013374</name>
</gene>
<dbReference type="PANTHER" id="PTHR43433:SF10">
    <property type="entry name" value="AB HYDROLASE-1 DOMAIN-CONTAINING PROTEIN"/>
    <property type="match status" value="1"/>
</dbReference>
<comment type="caution">
    <text evidence="2">The sequence shown here is derived from an EMBL/GenBank/DDBJ whole genome shotgun (WGS) entry which is preliminary data.</text>
</comment>
<dbReference type="EMBL" id="JAPDRK010000028">
    <property type="protein sequence ID" value="KAJ9602254.1"/>
    <property type="molecule type" value="Genomic_DNA"/>
</dbReference>
<dbReference type="SUPFAM" id="SSF53474">
    <property type="entry name" value="alpha/beta-Hydrolases"/>
    <property type="match status" value="1"/>
</dbReference>
<dbReference type="Gene3D" id="3.40.50.1820">
    <property type="entry name" value="alpha/beta hydrolase"/>
    <property type="match status" value="1"/>
</dbReference>
<dbReference type="InterPro" id="IPR050471">
    <property type="entry name" value="AB_hydrolase"/>
</dbReference>
<sequence length="439" mass="47557">MATVSPMPATEVANGGVAAPDLVTAASKSTEPKLSPKSRELQSRANEYITQEKFNRRFTLPATEAHGELTVTYAVAGLDSADAPTMLFITGMMGGRYLASLADHVATKRGMRVIVADRPGMGGSTPVKPSLRLPVWLETVPVLMRTINAWHVSLSAHSCGVIYALNTIYSMPWILPPSNRKLYLFSPWVPPNHSGVNMLSISSHLPSAIINGFDSVIRFVTSTINPAIHFSSVASGAVSAPFSKRRKDDAGDSEARFRKHGRDDLCREYCGVSAAEAAARDKVLMRCVFSEDISGVNHEVLLSLRKEVAGSWGPCDNYEKYPDTLVAKLREHFQSAGTEEGESSRASAATADSNISATQDSFALKVFWAEKDKMIGKKGAEYFDKCFQRFTRAAQSSSGDSTSLLSYESEVVPDTDHETLCLPQYGALSRMLEDVGGSG</sequence>
<evidence type="ECO:0000256" key="1">
    <source>
        <dbReference type="SAM" id="MobiDB-lite"/>
    </source>
</evidence>
<dbReference type="PANTHER" id="PTHR43433">
    <property type="entry name" value="HYDROLASE, ALPHA/BETA FOLD FAMILY PROTEIN"/>
    <property type="match status" value="1"/>
</dbReference>
<protein>
    <recommendedName>
        <fullName evidence="4">AB hydrolase-1 domain-containing protein</fullName>
    </recommendedName>
</protein>
<evidence type="ECO:0008006" key="4">
    <source>
        <dbReference type="Google" id="ProtNLM"/>
    </source>
</evidence>
<dbReference type="InterPro" id="IPR029058">
    <property type="entry name" value="AB_hydrolase_fold"/>
</dbReference>
<organism evidence="2 3">
    <name type="scientific">Cladophialophora chaetospira</name>
    <dbReference type="NCBI Taxonomy" id="386627"/>
    <lineage>
        <taxon>Eukaryota</taxon>
        <taxon>Fungi</taxon>
        <taxon>Dikarya</taxon>
        <taxon>Ascomycota</taxon>
        <taxon>Pezizomycotina</taxon>
        <taxon>Eurotiomycetes</taxon>
        <taxon>Chaetothyriomycetidae</taxon>
        <taxon>Chaetothyriales</taxon>
        <taxon>Herpotrichiellaceae</taxon>
        <taxon>Cladophialophora</taxon>
    </lineage>
</organism>